<feature type="compositionally biased region" description="Low complexity" evidence="1">
    <location>
        <begin position="217"/>
        <end position="228"/>
    </location>
</feature>
<dbReference type="InterPro" id="IPR037175">
    <property type="entry name" value="KFase_sf"/>
</dbReference>
<evidence type="ECO:0000256" key="1">
    <source>
        <dbReference type="SAM" id="MobiDB-lite"/>
    </source>
</evidence>
<keyword evidence="3" id="KW-1185">Reference proteome</keyword>
<accession>A0ABW1CFY1</accession>
<name>A0ABW1CFY1_9ACTN</name>
<dbReference type="EC" id="3.5.-.-" evidence="2"/>
<reference evidence="3" key="1">
    <citation type="journal article" date="2019" name="Int. J. Syst. Evol. Microbiol.">
        <title>The Global Catalogue of Microorganisms (GCM) 10K type strain sequencing project: providing services to taxonomists for standard genome sequencing and annotation.</title>
        <authorList>
            <consortium name="The Broad Institute Genomics Platform"/>
            <consortium name="The Broad Institute Genome Sequencing Center for Infectious Disease"/>
            <person name="Wu L."/>
            <person name="Ma J."/>
        </authorList>
    </citation>
    <scope>NUCLEOTIDE SEQUENCE [LARGE SCALE GENOMIC DNA]</scope>
    <source>
        <strain evidence="3">CCUG 53903</strain>
    </source>
</reference>
<evidence type="ECO:0000313" key="3">
    <source>
        <dbReference type="Proteomes" id="UP001596058"/>
    </source>
</evidence>
<organism evidence="2 3">
    <name type="scientific">Nonomuraea insulae</name>
    <dbReference type="NCBI Taxonomy" id="1616787"/>
    <lineage>
        <taxon>Bacteria</taxon>
        <taxon>Bacillati</taxon>
        <taxon>Actinomycetota</taxon>
        <taxon>Actinomycetes</taxon>
        <taxon>Streptosporangiales</taxon>
        <taxon>Streptosporangiaceae</taxon>
        <taxon>Nonomuraea</taxon>
    </lineage>
</organism>
<sequence>MTAYDLTHPLHDGVPVYPGTPEPGFTTVRTVPEHGALMTDIHCWSHVGTHVDAPAHMIDGGAGTFDLPLESWMGLAAVLRLPHPGPGAIEPENLTDVMAAGRGVLLATGHAGSWGTEAYYAGAPYLSVAAAEHLRELDVRFIGIDFPSPDPVGATDQQAHQILLGAGIPIIENLTGLDRLPAPEVWFCAAPLLAGAGDGGPCRAFALADQPGPVPARSQQSRTQPRRS</sequence>
<keyword evidence="2" id="KW-0378">Hydrolase</keyword>
<proteinExistence type="predicted"/>
<dbReference type="PANTHER" id="PTHR31118:SF32">
    <property type="entry name" value="KYNURENINE FORMAMIDASE"/>
    <property type="match status" value="1"/>
</dbReference>
<dbReference type="PANTHER" id="PTHR31118">
    <property type="entry name" value="CYCLASE-LIKE PROTEIN 2"/>
    <property type="match status" value="1"/>
</dbReference>
<dbReference type="Gene3D" id="3.50.30.50">
    <property type="entry name" value="Putative cyclase"/>
    <property type="match status" value="1"/>
</dbReference>
<dbReference type="RefSeq" id="WP_379513624.1">
    <property type="nucleotide sequence ID" value="NZ_JBHSPA010000013.1"/>
</dbReference>
<dbReference type="InterPro" id="IPR007325">
    <property type="entry name" value="KFase/CYL"/>
</dbReference>
<feature type="region of interest" description="Disordered" evidence="1">
    <location>
        <begin position="207"/>
        <end position="228"/>
    </location>
</feature>
<dbReference type="EMBL" id="JBHSPA010000013">
    <property type="protein sequence ID" value="MFC5824092.1"/>
    <property type="molecule type" value="Genomic_DNA"/>
</dbReference>
<evidence type="ECO:0000313" key="2">
    <source>
        <dbReference type="EMBL" id="MFC5824092.1"/>
    </source>
</evidence>
<comment type="caution">
    <text evidence="2">The sequence shown here is derived from an EMBL/GenBank/DDBJ whole genome shotgun (WGS) entry which is preliminary data.</text>
</comment>
<dbReference type="Pfam" id="PF04199">
    <property type="entry name" value="Cyclase"/>
    <property type="match status" value="1"/>
</dbReference>
<dbReference type="GO" id="GO:0016787">
    <property type="term" value="F:hydrolase activity"/>
    <property type="evidence" value="ECO:0007669"/>
    <property type="project" value="UniProtKB-KW"/>
</dbReference>
<gene>
    <name evidence="2" type="ORF">ACFPZ3_09550</name>
</gene>
<protein>
    <submittedName>
        <fullName evidence="2">Cyclase family protein</fullName>
        <ecNumber evidence="2">3.5.-.-</ecNumber>
    </submittedName>
</protein>
<dbReference type="SUPFAM" id="SSF102198">
    <property type="entry name" value="Putative cyclase"/>
    <property type="match status" value="1"/>
</dbReference>
<dbReference type="Proteomes" id="UP001596058">
    <property type="component" value="Unassembled WGS sequence"/>
</dbReference>